<feature type="domain" description="Amidohydrolase-related" evidence="2">
    <location>
        <begin position="46"/>
        <end position="411"/>
    </location>
</feature>
<comment type="caution">
    <text evidence="3">The sequence shown here is derived from an EMBL/GenBank/DDBJ whole genome shotgun (WGS) entry which is preliminary data.</text>
</comment>
<dbReference type="InterPro" id="IPR032466">
    <property type="entry name" value="Metal_Hydrolase"/>
</dbReference>
<dbReference type="InterPro" id="IPR006680">
    <property type="entry name" value="Amidohydro-rel"/>
</dbReference>
<keyword evidence="1" id="KW-0378">Hydrolase</keyword>
<dbReference type="InterPro" id="IPR011059">
    <property type="entry name" value="Metal-dep_hydrolase_composite"/>
</dbReference>
<dbReference type="Gene3D" id="3.20.20.140">
    <property type="entry name" value="Metal-dependent hydrolases"/>
    <property type="match status" value="1"/>
</dbReference>
<proteinExistence type="predicted"/>
<evidence type="ECO:0000313" key="4">
    <source>
        <dbReference type="Proteomes" id="UP001501578"/>
    </source>
</evidence>
<dbReference type="SUPFAM" id="SSF51338">
    <property type="entry name" value="Composite domain of metallo-dependent hydrolases"/>
    <property type="match status" value="2"/>
</dbReference>
<evidence type="ECO:0000256" key="1">
    <source>
        <dbReference type="ARBA" id="ARBA00022801"/>
    </source>
</evidence>
<dbReference type="InterPro" id="IPR050287">
    <property type="entry name" value="MTA/SAH_deaminase"/>
</dbReference>
<protein>
    <submittedName>
        <fullName evidence="3">Amidohydrolase family protein</fullName>
    </submittedName>
</protein>
<gene>
    <name evidence="3" type="ORF">GCM10009560_05240</name>
</gene>
<dbReference type="PANTHER" id="PTHR43794">
    <property type="entry name" value="AMINOHYDROLASE SSNA-RELATED"/>
    <property type="match status" value="1"/>
</dbReference>
<name>A0ABP3Z222_9ACTN</name>
<dbReference type="PANTHER" id="PTHR43794:SF11">
    <property type="entry name" value="AMIDOHYDROLASE-RELATED DOMAIN-CONTAINING PROTEIN"/>
    <property type="match status" value="1"/>
</dbReference>
<dbReference type="SUPFAM" id="SSF51556">
    <property type="entry name" value="Metallo-dependent hydrolases"/>
    <property type="match status" value="1"/>
</dbReference>
<dbReference type="Proteomes" id="UP001501578">
    <property type="component" value="Unassembled WGS sequence"/>
</dbReference>
<accession>A0ABP3Z222</accession>
<keyword evidence="4" id="KW-1185">Reference proteome</keyword>
<dbReference type="Pfam" id="PF01979">
    <property type="entry name" value="Amidohydro_1"/>
    <property type="match status" value="1"/>
</dbReference>
<dbReference type="EMBL" id="BAAAHQ010000001">
    <property type="protein sequence ID" value="GAA0913330.1"/>
    <property type="molecule type" value="Genomic_DNA"/>
</dbReference>
<evidence type="ECO:0000313" key="3">
    <source>
        <dbReference type="EMBL" id="GAA0913330.1"/>
    </source>
</evidence>
<reference evidence="4" key="1">
    <citation type="journal article" date="2019" name="Int. J. Syst. Evol. Microbiol.">
        <title>The Global Catalogue of Microorganisms (GCM) 10K type strain sequencing project: providing services to taxonomists for standard genome sequencing and annotation.</title>
        <authorList>
            <consortium name="The Broad Institute Genomics Platform"/>
            <consortium name="The Broad Institute Genome Sequencing Center for Infectious Disease"/>
            <person name="Wu L."/>
            <person name="Ma J."/>
        </authorList>
    </citation>
    <scope>NUCLEOTIDE SEQUENCE [LARGE SCALE GENOMIC DNA]</scope>
    <source>
        <strain evidence="4">JCM 11136</strain>
    </source>
</reference>
<organism evidence="3 4">
    <name type="scientific">Nonomuraea longicatena</name>
    <dbReference type="NCBI Taxonomy" id="83682"/>
    <lineage>
        <taxon>Bacteria</taxon>
        <taxon>Bacillati</taxon>
        <taxon>Actinomycetota</taxon>
        <taxon>Actinomycetes</taxon>
        <taxon>Streptosporangiales</taxon>
        <taxon>Streptosporangiaceae</taxon>
        <taxon>Nonomuraea</taxon>
    </lineage>
</organism>
<sequence length="414" mass="43536">MGAVVHSAPLVLTMDGPPITGGTVTVEDGVIVEIGRGRGEIHWPGVLMPGLVNAHTHLQYTCMAKVGTRAYASFEEWAAVFDRVYFDGADGSWNAEHRRGVHDWAQGVADGAWQCLRSGTTSAADIVTDPEAVVETPLGGVRYMESIGDSDRSWREGGRERFLGFHTGGGDDAGISPHAPYSLDAGVLADLGGIARERGARLHVHLSESAYEREFTMAGTGPLMAYIASLGMDFTGQSAPAPGLSPTAYLDKLGLLGPDCHVAHGVHLDADDRALLRERGTTLAICPRSNRVLGQEGPDVAALLTEGNPLAVGTDSLASSPSLDLLAELAAVKELAVRQGYRAPDLDRRLVAAATLGGAQALGLEDRAGMLRPGARADFAVFDVDPRDPYRALVETGAGRCVGTVSGGKIVWVL</sequence>
<evidence type="ECO:0000259" key="2">
    <source>
        <dbReference type="Pfam" id="PF01979"/>
    </source>
</evidence>
<dbReference type="RefSeq" id="WP_343948015.1">
    <property type="nucleotide sequence ID" value="NZ_BAAAHQ010000001.1"/>
</dbReference>